<name>A0ABR9K3M5_9ACTN</name>
<sequence>MQEQDGFAVGDASVAGHGEGLGEGRFEDLDVLAVLAVLFDPAADPGSVGGARAPRPLDGARPRNCFLNRIPPCG</sequence>
<dbReference type="RefSeq" id="WP_192762912.1">
    <property type="nucleotide sequence ID" value="NZ_JADBDZ010000001.1"/>
</dbReference>
<dbReference type="Proteomes" id="UP000627838">
    <property type="component" value="Unassembled WGS sequence"/>
</dbReference>
<comment type="caution">
    <text evidence="2">The sequence shown here is derived from an EMBL/GenBank/DDBJ whole genome shotgun (WGS) entry which is preliminary data.</text>
</comment>
<evidence type="ECO:0000313" key="3">
    <source>
        <dbReference type="Proteomes" id="UP000627838"/>
    </source>
</evidence>
<reference evidence="2 3" key="1">
    <citation type="submission" date="2020-10" db="EMBL/GenBank/DDBJ databases">
        <title>Sequencing the genomes of 1000 actinobacteria strains.</title>
        <authorList>
            <person name="Klenk H.-P."/>
        </authorList>
    </citation>
    <scope>NUCLEOTIDE SEQUENCE [LARGE SCALE GENOMIC DNA]</scope>
    <source>
        <strain evidence="2 3">DSM 46744</strain>
    </source>
</reference>
<accession>A0ABR9K3M5</accession>
<evidence type="ECO:0000313" key="2">
    <source>
        <dbReference type="EMBL" id="MBE1536955.1"/>
    </source>
</evidence>
<proteinExistence type="predicted"/>
<evidence type="ECO:0000256" key="1">
    <source>
        <dbReference type="SAM" id="MobiDB-lite"/>
    </source>
</evidence>
<protein>
    <submittedName>
        <fullName evidence="2">Uncharacterized protein</fullName>
    </submittedName>
</protein>
<gene>
    <name evidence="2" type="ORF">H4W34_006788</name>
</gene>
<keyword evidence="3" id="KW-1185">Reference proteome</keyword>
<organism evidence="2 3">
    <name type="scientific">Actinomadura algeriensis</name>
    <dbReference type="NCBI Taxonomy" id="1679523"/>
    <lineage>
        <taxon>Bacteria</taxon>
        <taxon>Bacillati</taxon>
        <taxon>Actinomycetota</taxon>
        <taxon>Actinomycetes</taxon>
        <taxon>Streptosporangiales</taxon>
        <taxon>Thermomonosporaceae</taxon>
        <taxon>Actinomadura</taxon>
    </lineage>
</organism>
<dbReference type="EMBL" id="JADBDZ010000001">
    <property type="protein sequence ID" value="MBE1536955.1"/>
    <property type="molecule type" value="Genomic_DNA"/>
</dbReference>
<feature type="region of interest" description="Disordered" evidence="1">
    <location>
        <begin position="1"/>
        <end position="20"/>
    </location>
</feature>